<protein>
    <submittedName>
        <fullName evidence="10">ABC transporter permease</fullName>
    </submittedName>
</protein>
<dbReference type="PANTHER" id="PTHR30489:SF0">
    <property type="entry name" value="LIPOPROTEIN-RELEASING SYSTEM TRANSMEMBRANE PROTEIN LOLE"/>
    <property type="match status" value="1"/>
</dbReference>
<proteinExistence type="inferred from homology"/>
<organism evidence="10 11">
    <name type="scientific">Runella rosea</name>
    <dbReference type="NCBI Taxonomy" id="2259595"/>
    <lineage>
        <taxon>Bacteria</taxon>
        <taxon>Pseudomonadati</taxon>
        <taxon>Bacteroidota</taxon>
        <taxon>Cytophagia</taxon>
        <taxon>Cytophagales</taxon>
        <taxon>Spirosomataceae</taxon>
        <taxon>Runella</taxon>
    </lineage>
</organism>
<dbReference type="Proteomes" id="UP000251993">
    <property type="component" value="Chromosome"/>
</dbReference>
<dbReference type="Pfam" id="PF02687">
    <property type="entry name" value="FtsX"/>
    <property type="match status" value="1"/>
</dbReference>
<feature type="transmembrane region" description="Helical" evidence="7">
    <location>
        <begin position="372"/>
        <end position="393"/>
    </location>
</feature>
<feature type="transmembrane region" description="Helical" evidence="7">
    <location>
        <begin position="322"/>
        <end position="352"/>
    </location>
</feature>
<evidence type="ECO:0000256" key="3">
    <source>
        <dbReference type="ARBA" id="ARBA00022475"/>
    </source>
</evidence>
<dbReference type="Pfam" id="PF12704">
    <property type="entry name" value="MacB_PCD"/>
    <property type="match status" value="1"/>
</dbReference>
<keyword evidence="11" id="KW-1185">Reference proteome</keyword>
<feature type="transmembrane region" description="Helical" evidence="7">
    <location>
        <begin position="20"/>
        <end position="46"/>
    </location>
</feature>
<evidence type="ECO:0000256" key="4">
    <source>
        <dbReference type="ARBA" id="ARBA00022692"/>
    </source>
</evidence>
<evidence type="ECO:0000256" key="1">
    <source>
        <dbReference type="ARBA" id="ARBA00004651"/>
    </source>
</evidence>
<keyword evidence="4 7" id="KW-0812">Transmembrane</keyword>
<keyword evidence="5 7" id="KW-1133">Transmembrane helix</keyword>
<reference evidence="10 11" key="1">
    <citation type="submission" date="2018-07" db="EMBL/GenBank/DDBJ databases">
        <title>Genome sequencing of Runella.</title>
        <authorList>
            <person name="Baek M.-G."/>
            <person name="Yi H."/>
        </authorList>
    </citation>
    <scope>NUCLEOTIDE SEQUENCE [LARGE SCALE GENOMIC DNA]</scope>
    <source>
        <strain evidence="10 11">HYN0085</strain>
    </source>
</reference>
<evidence type="ECO:0000256" key="7">
    <source>
        <dbReference type="SAM" id="Phobius"/>
    </source>
</evidence>
<evidence type="ECO:0000313" key="11">
    <source>
        <dbReference type="Proteomes" id="UP000251993"/>
    </source>
</evidence>
<evidence type="ECO:0000313" key="10">
    <source>
        <dbReference type="EMBL" id="AXE17851.1"/>
    </source>
</evidence>
<keyword evidence="6 7" id="KW-0472">Membrane</keyword>
<evidence type="ECO:0000256" key="2">
    <source>
        <dbReference type="ARBA" id="ARBA00005236"/>
    </source>
</evidence>
<comment type="similarity">
    <text evidence="2">Belongs to the ABC-4 integral membrane protein family. LolC/E subfamily.</text>
</comment>
<comment type="subcellular location">
    <subcellularLocation>
        <location evidence="1">Cell membrane</location>
        <topology evidence="1">Multi-pass membrane protein</topology>
    </subcellularLocation>
</comment>
<name>A0A344TGT0_9BACT</name>
<dbReference type="KEGG" id="run:DR864_08945"/>
<dbReference type="InterPro" id="IPR025857">
    <property type="entry name" value="MacB_PCD"/>
</dbReference>
<dbReference type="GO" id="GO:0098797">
    <property type="term" value="C:plasma membrane protein complex"/>
    <property type="evidence" value="ECO:0007669"/>
    <property type="project" value="TreeGrafter"/>
</dbReference>
<evidence type="ECO:0000259" key="8">
    <source>
        <dbReference type="Pfam" id="PF02687"/>
    </source>
</evidence>
<dbReference type="EMBL" id="CP030850">
    <property type="protein sequence ID" value="AXE17851.1"/>
    <property type="molecule type" value="Genomic_DNA"/>
</dbReference>
<dbReference type="RefSeq" id="WP_114066636.1">
    <property type="nucleotide sequence ID" value="NZ_CP030850.1"/>
</dbReference>
<dbReference type="InterPro" id="IPR003838">
    <property type="entry name" value="ABC3_permease_C"/>
</dbReference>
<gene>
    <name evidence="10" type="ORF">DR864_08945</name>
</gene>
<sequence length="402" mass="44531">MNFPFFIARRYFSSKKKKSFISLISNISMLGVGVGTMALVIVLSVFNGMEELNRQLFRSFDPDLKITPAQGKRIDVTPALLSKIKQIKGVKFATQVIEDNALARYGDRRVVVKLKGVDSTYEQRHQLDTALVYGTVQVMVDGEPKAVVGATVQQLLSINPNDILTPLELWYPRSDTRSLNLNSPDAFNQQIIRVGGVYMLELRFDDYVIVPLDFAAELLGYGAQRSSFELQLQPNADADAVKSDLEKNLGDTFVIRTRDEQNADLLRAIRLEKLFVTVTLGLIVLVAAVNIFFSLSMLVIEKRDDIKMLFAMGATSSMVKRIFLFEGGLVAFSGAAVGLILGVIVCWAQQTYGLVSMGMVSSLVDAYPVKMVWQDFVITAFLVISVTIIVSFLPAKRAAEMG</sequence>
<feature type="transmembrane region" description="Helical" evidence="7">
    <location>
        <begin position="274"/>
        <end position="301"/>
    </location>
</feature>
<dbReference type="InterPro" id="IPR051447">
    <property type="entry name" value="Lipoprotein-release_system"/>
</dbReference>
<dbReference type="AlphaFoldDB" id="A0A344TGT0"/>
<dbReference type="PANTHER" id="PTHR30489">
    <property type="entry name" value="LIPOPROTEIN-RELEASING SYSTEM TRANSMEMBRANE PROTEIN LOLE"/>
    <property type="match status" value="1"/>
</dbReference>
<feature type="domain" description="MacB-like periplasmic core" evidence="9">
    <location>
        <begin position="27"/>
        <end position="247"/>
    </location>
</feature>
<keyword evidence="3" id="KW-1003">Cell membrane</keyword>
<evidence type="ECO:0000256" key="5">
    <source>
        <dbReference type="ARBA" id="ARBA00022989"/>
    </source>
</evidence>
<accession>A0A344TGT0</accession>
<dbReference type="OrthoDB" id="1522724at2"/>
<feature type="domain" description="ABC3 transporter permease C-terminal" evidence="8">
    <location>
        <begin position="279"/>
        <end position="400"/>
    </location>
</feature>
<dbReference type="GO" id="GO:0044874">
    <property type="term" value="P:lipoprotein localization to outer membrane"/>
    <property type="evidence" value="ECO:0007669"/>
    <property type="project" value="TreeGrafter"/>
</dbReference>
<evidence type="ECO:0000256" key="6">
    <source>
        <dbReference type="ARBA" id="ARBA00023136"/>
    </source>
</evidence>
<evidence type="ECO:0000259" key="9">
    <source>
        <dbReference type="Pfam" id="PF12704"/>
    </source>
</evidence>